<evidence type="ECO:0000256" key="5">
    <source>
        <dbReference type="ARBA" id="ARBA00047475"/>
    </source>
</evidence>
<dbReference type="eggNOG" id="KOG1192">
    <property type="taxonomic scope" value="Eukaryota"/>
</dbReference>
<evidence type="ECO:0000313" key="10">
    <source>
        <dbReference type="Proteomes" id="UP000659654"/>
    </source>
</evidence>
<keyword evidence="3" id="KW-0328">Glycosyltransferase</keyword>
<evidence type="ECO:0000256" key="7">
    <source>
        <dbReference type="SAM" id="SignalP"/>
    </source>
</evidence>
<evidence type="ECO:0000313" key="11">
    <source>
        <dbReference type="WBParaSite" id="BXY_0491700.1"/>
    </source>
</evidence>
<evidence type="ECO:0000256" key="2">
    <source>
        <dbReference type="ARBA" id="ARBA00012544"/>
    </source>
</evidence>
<dbReference type="PANTHER" id="PTHR48043:SF154">
    <property type="entry name" value="GLUCURONOSYLTRANSFERASE"/>
    <property type="match status" value="1"/>
</dbReference>
<dbReference type="SMR" id="A0A1I7RW04"/>
<evidence type="ECO:0000313" key="9">
    <source>
        <dbReference type="Proteomes" id="UP000095284"/>
    </source>
</evidence>
<keyword evidence="4" id="KW-0808">Transferase</keyword>
<feature type="transmembrane region" description="Helical" evidence="6">
    <location>
        <begin position="489"/>
        <end position="512"/>
    </location>
</feature>
<dbReference type="InterPro" id="IPR050271">
    <property type="entry name" value="UDP-glycosyltransferase"/>
</dbReference>
<evidence type="ECO:0000256" key="4">
    <source>
        <dbReference type="ARBA" id="ARBA00022679"/>
    </source>
</evidence>
<reference evidence="11" key="1">
    <citation type="submission" date="2016-11" db="UniProtKB">
        <authorList>
            <consortium name="WormBaseParasite"/>
        </authorList>
    </citation>
    <scope>IDENTIFICATION</scope>
</reference>
<keyword evidence="6" id="KW-0472">Membrane</keyword>
<keyword evidence="10" id="KW-1185">Reference proteome</keyword>
<sequence length="526" mass="59552">MRVLLHTLVAILLVLPEVWSKKVLVYQIAFGKSHIQFSGTLIDKLVEAGHTVDQLLFRYNVDVTGTGTKTHRKLYEITNSNSTYHLMDHLAQPFKTTHKISWHIMAPNRLLFCETLLKNTQLIEELKSEKYDIMLTQPWDGCNLPLAHVLGIKSTAVYVATFSSFYIFEDLGLPTPTAYLGDPFYPAPNHRDLTFYERLSNFWAWAELFLKPDTRDLEDPLFQKYFPGTPAFSTLYKRISYLFINTNEYTDMGRPVSNKVKFIGGIHIEDSIGEVEGALPQEYEDILSSKGTIIFSFGSLVQMQNVPQKVQNAFFEAFKELTDYNFIWKYDNISATANMRAPNVFFKTWLPQKQLLKDPRIRGFISHMGMNSFAELAYAGVPVVMVPLFADQRFNSAVAQRKGLGVRLEKDELTKEAILEALRQLLENPKYAENSRRLSEILAAATSKQKMAKRFVDAVELAAEFPETADLLALPSAGFSLLVANSFDVVIFLTSVAVLGSLSAIFVVYKVVKMVITGKKVKTKVS</sequence>
<dbReference type="GO" id="GO:0015020">
    <property type="term" value="F:glucuronosyltransferase activity"/>
    <property type="evidence" value="ECO:0007669"/>
    <property type="project" value="UniProtKB-EC"/>
</dbReference>
<comment type="similarity">
    <text evidence="1">Belongs to the UDP-glycosyltransferase family.</text>
</comment>
<dbReference type="Pfam" id="PF00201">
    <property type="entry name" value="UDPGT"/>
    <property type="match status" value="1"/>
</dbReference>
<dbReference type="EMBL" id="CAJFDI010000002">
    <property type="protein sequence ID" value="CAD5214463.1"/>
    <property type="molecule type" value="Genomic_DNA"/>
</dbReference>
<dbReference type="Proteomes" id="UP000582659">
    <property type="component" value="Unassembled WGS sequence"/>
</dbReference>
<proteinExistence type="inferred from homology"/>
<dbReference type="Proteomes" id="UP000659654">
    <property type="component" value="Unassembled WGS sequence"/>
</dbReference>
<evidence type="ECO:0000256" key="6">
    <source>
        <dbReference type="SAM" id="Phobius"/>
    </source>
</evidence>
<dbReference type="SUPFAM" id="SSF53756">
    <property type="entry name" value="UDP-Glycosyltransferase/glycogen phosphorylase"/>
    <property type="match status" value="1"/>
</dbReference>
<dbReference type="AlphaFoldDB" id="A0A1I7RW04"/>
<reference evidence="8" key="2">
    <citation type="submission" date="2020-09" db="EMBL/GenBank/DDBJ databases">
        <authorList>
            <person name="Kikuchi T."/>
        </authorList>
    </citation>
    <scope>NUCLEOTIDE SEQUENCE</scope>
    <source>
        <strain evidence="8">Ka4C1</strain>
    </source>
</reference>
<comment type="catalytic activity">
    <reaction evidence="5">
        <text>glucuronate acceptor + UDP-alpha-D-glucuronate = acceptor beta-D-glucuronoside + UDP + H(+)</text>
        <dbReference type="Rhea" id="RHEA:21032"/>
        <dbReference type="ChEBI" id="CHEBI:15378"/>
        <dbReference type="ChEBI" id="CHEBI:58052"/>
        <dbReference type="ChEBI" id="CHEBI:58223"/>
        <dbReference type="ChEBI" id="CHEBI:132367"/>
        <dbReference type="ChEBI" id="CHEBI:132368"/>
        <dbReference type="EC" id="2.4.1.17"/>
    </reaction>
</comment>
<evidence type="ECO:0000256" key="1">
    <source>
        <dbReference type="ARBA" id="ARBA00009995"/>
    </source>
</evidence>
<keyword evidence="7" id="KW-0732">Signal</keyword>
<feature type="signal peptide" evidence="7">
    <location>
        <begin position="1"/>
        <end position="20"/>
    </location>
</feature>
<dbReference type="FunFam" id="3.40.50.2000:FF:000021">
    <property type="entry name" value="UDP-glucuronosyltransferase"/>
    <property type="match status" value="1"/>
</dbReference>
<dbReference type="Gene3D" id="3.40.50.2000">
    <property type="entry name" value="Glycogen Phosphorylase B"/>
    <property type="match status" value="1"/>
</dbReference>
<evidence type="ECO:0000313" key="8">
    <source>
        <dbReference type="EMBL" id="CAD5214463.1"/>
    </source>
</evidence>
<protein>
    <recommendedName>
        <fullName evidence="2">glucuronosyltransferase</fullName>
        <ecNumber evidence="2">2.4.1.17</ecNumber>
    </recommendedName>
</protein>
<feature type="chain" id="PRO_5035359509" description="glucuronosyltransferase" evidence="7">
    <location>
        <begin position="21"/>
        <end position="526"/>
    </location>
</feature>
<dbReference type="EC" id="2.4.1.17" evidence="2"/>
<dbReference type="WBParaSite" id="BXY_0491700.1">
    <property type="protein sequence ID" value="BXY_0491700.1"/>
    <property type="gene ID" value="BXY_0491700"/>
</dbReference>
<dbReference type="CDD" id="cd03784">
    <property type="entry name" value="GT1_Gtf-like"/>
    <property type="match status" value="1"/>
</dbReference>
<organism evidence="9 11">
    <name type="scientific">Bursaphelenchus xylophilus</name>
    <name type="common">Pinewood nematode worm</name>
    <name type="synonym">Aphelenchoides xylophilus</name>
    <dbReference type="NCBI Taxonomy" id="6326"/>
    <lineage>
        <taxon>Eukaryota</taxon>
        <taxon>Metazoa</taxon>
        <taxon>Ecdysozoa</taxon>
        <taxon>Nematoda</taxon>
        <taxon>Chromadorea</taxon>
        <taxon>Rhabditida</taxon>
        <taxon>Tylenchina</taxon>
        <taxon>Tylenchomorpha</taxon>
        <taxon>Aphelenchoidea</taxon>
        <taxon>Aphelenchoididae</taxon>
        <taxon>Bursaphelenchus</taxon>
    </lineage>
</organism>
<name>A0A1I7RW04_BURXY</name>
<keyword evidence="6" id="KW-1133">Transmembrane helix</keyword>
<gene>
    <name evidence="8" type="ORF">BXYJ_LOCUS3542</name>
</gene>
<dbReference type="InterPro" id="IPR002213">
    <property type="entry name" value="UDP_glucos_trans"/>
</dbReference>
<dbReference type="PANTHER" id="PTHR48043">
    <property type="entry name" value="EG:EG0003.4 PROTEIN-RELATED"/>
    <property type="match status" value="1"/>
</dbReference>
<keyword evidence="6" id="KW-0812">Transmembrane</keyword>
<dbReference type="OrthoDB" id="5835829at2759"/>
<accession>A0A1I7RW04</accession>
<evidence type="ECO:0000256" key="3">
    <source>
        <dbReference type="ARBA" id="ARBA00022676"/>
    </source>
</evidence>
<dbReference type="EMBL" id="CAJFCV020000002">
    <property type="protein sequence ID" value="CAG9094958.1"/>
    <property type="molecule type" value="Genomic_DNA"/>
</dbReference>
<dbReference type="Proteomes" id="UP000095284">
    <property type="component" value="Unplaced"/>
</dbReference>